<protein>
    <recommendedName>
        <fullName evidence="3">Twin-arginine translocation pathway signal</fullName>
    </recommendedName>
</protein>
<dbReference type="EMBL" id="BLJE01000001">
    <property type="protein sequence ID" value="GFE63476.1"/>
    <property type="molecule type" value="Genomic_DNA"/>
</dbReference>
<reference evidence="1 2" key="1">
    <citation type="submission" date="2019-12" db="EMBL/GenBank/DDBJ databases">
        <title>Litoreibacter badius sp. nov., a novel bacteriochlorophyll a-containing bacterium in the genus Litoreibacter.</title>
        <authorList>
            <person name="Kanamuro M."/>
            <person name="Takabe Y."/>
            <person name="Mori K."/>
            <person name="Takaichi S."/>
            <person name="Hanada S."/>
        </authorList>
    </citation>
    <scope>NUCLEOTIDE SEQUENCE [LARGE SCALE GENOMIC DNA]</scope>
    <source>
        <strain evidence="1 2">K6</strain>
    </source>
</reference>
<dbReference type="PROSITE" id="PS51318">
    <property type="entry name" value="TAT"/>
    <property type="match status" value="1"/>
</dbReference>
<evidence type="ECO:0008006" key="3">
    <source>
        <dbReference type="Google" id="ProtNLM"/>
    </source>
</evidence>
<organism evidence="1 2">
    <name type="scientific">Litoreibacter roseus</name>
    <dbReference type="NCBI Taxonomy" id="2601869"/>
    <lineage>
        <taxon>Bacteria</taxon>
        <taxon>Pseudomonadati</taxon>
        <taxon>Pseudomonadota</taxon>
        <taxon>Alphaproteobacteria</taxon>
        <taxon>Rhodobacterales</taxon>
        <taxon>Roseobacteraceae</taxon>
        <taxon>Litoreibacter</taxon>
    </lineage>
</organism>
<keyword evidence="2" id="KW-1185">Reference proteome</keyword>
<gene>
    <name evidence="1" type="ORF">KIN_05500</name>
</gene>
<dbReference type="Gene3D" id="2.60.130.10">
    <property type="entry name" value="Aromatic compound dioxygenase"/>
    <property type="match status" value="1"/>
</dbReference>
<dbReference type="AlphaFoldDB" id="A0A6N6JBG2"/>
<sequence>MLIVYRRRPRPQFGIDDKRAIIPTKHAKTGDIEMSFVPFTRRTLLATGGAAIATGTTGLLVPARAQTLAPTPSMRGGSNNYRPGAPIVERIGGGGFWMSGTVRRAGDGAPLEGQRIQIWAHTTEGHERDPQSHGATLTDANGEFRLEMPQIVPAFGQAHGHLAYDDEAFETVFLRPVMSSASDTSLTADFVLQPA</sequence>
<dbReference type="GO" id="GO:0016702">
    <property type="term" value="F:oxidoreductase activity, acting on single donors with incorporation of molecular oxygen, incorporation of two atoms of oxygen"/>
    <property type="evidence" value="ECO:0007669"/>
    <property type="project" value="InterPro"/>
</dbReference>
<dbReference type="GO" id="GO:0005506">
    <property type="term" value="F:iron ion binding"/>
    <property type="evidence" value="ECO:0007669"/>
    <property type="project" value="InterPro"/>
</dbReference>
<dbReference type="InterPro" id="IPR006311">
    <property type="entry name" value="TAT_signal"/>
</dbReference>
<name>A0A6N6JBG2_9RHOB</name>
<accession>A0A6N6JBG2</accession>
<proteinExistence type="predicted"/>
<dbReference type="Proteomes" id="UP000436822">
    <property type="component" value="Unassembled WGS sequence"/>
</dbReference>
<evidence type="ECO:0000313" key="1">
    <source>
        <dbReference type="EMBL" id="GFE63476.1"/>
    </source>
</evidence>
<dbReference type="InterPro" id="IPR015889">
    <property type="entry name" value="Intradiol_dOase_core"/>
</dbReference>
<evidence type="ECO:0000313" key="2">
    <source>
        <dbReference type="Proteomes" id="UP000436822"/>
    </source>
</evidence>
<dbReference type="SUPFAM" id="SSF49482">
    <property type="entry name" value="Aromatic compound dioxygenase"/>
    <property type="match status" value="1"/>
</dbReference>
<comment type="caution">
    <text evidence="1">The sequence shown here is derived from an EMBL/GenBank/DDBJ whole genome shotgun (WGS) entry which is preliminary data.</text>
</comment>